<dbReference type="EMBL" id="RQGD01000023">
    <property type="protein sequence ID" value="TGL59713.1"/>
    <property type="molecule type" value="Genomic_DNA"/>
</dbReference>
<protein>
    <submittedName>
        <fullName evidence="2">Glutathione S-transferase family protein</fullName>
    </submittedName>
</protein>
<dbReference type="InterPro" id="IPR004045">
    <property type="entry name" value="Glutathione_S-Trfase_N"/>
</dbReference>
<dbReference type="GO" id="GO:0004364">
    <property type="term" value="F:glutathione transferase activity"/>
    <property type="evidence" value="ECO:0007669"/>
    <property type="project" value="TreeGrafter"/>
</dbReference>
<dbReference type="Pfam" id="PF13417">
    <property type="entry name" value="GST_N_3"/>
    <property type="match status" value="1"/>
</dbReference>
<evidence type="ECO:0000313" key="2">
    <source>
        <dbReference type="EMBL" id="TGL59713.1"/>
    </source>
</evidence>
<dbReference type="CDD" id="cd00570">
    <property type="entry name" value="GST_N_family"/>
    <property type="match status" value="1"/>
</dbReference>
<dbReference type="Gene3D" id="1.20.1050.10">
    <property type="match status" value="1"/>
</dbReference>
<dbReference type="GO" id="GO:0006749">
    <property type="term" value="P:glutathione metabolic process"/>
    <property type="evidence" value="ECO:0007669"/>
    <property type="project" value="TreeGrafter"/>
</dbReference>
<proteinExistence type="predicted"/>
<comment type="caution">
    <text evidence="2">The sequence shown here is derived from an EMBL/GenBank/DDBJ whole genome shotgun (WGS) entry which is preliminary data.</text>
</comment>
<dbReference type="PANTHER" id="PTHR43969:SF9">
    <property type="entry name" value="GLUTATHIONE S TRANSFERASE D10, ISOFORM A-RELATED"/>
    <property type="match status" value="1"/>
</dbReference>
<dbReference type="PANTHER" id="PTHR43969">
    <property type="entry name" value="GLUTATHIONE S TRANSFERASE D10, ISOFORM A-RELATED"/>
    <property type="match status" value="1"/>
</dbReference>
<dbReference type="Gene3D" id="3.40.30.10">
    <property type="entry name" value="Glutaredoxin"/>
    <property type="match status" value="1"/>
</dbReference>
<keyword evidence="2" id="KW-0808">Transferase</keyword>
<dbReference type="Proteomes" id="UP000297693">
    <property type="component" value="Unassembled WGS sequence"/>
</dbReference>
<name>A0A4R9K1W8_9LEPT</name>
<sequence>MKLFGSLTSPYVRRIRFLALELGIAHTLVDTMTEEGQAELRQKNPIWKVPYVEFEEVKIWDSHAIMDYLFEKYGYGSLRPQTFGSHIEESNLIYAIDGALDAGINLFYLTKEGVSPETTPYLQKQKNRIESVMTYLKTKLKEGYFFSEKRMGVAELNLYTALDWYQLRNVYPVADHSEFSGFLATHGSHPHLEKTAPPRG</sequence>
<dbReference type="SUPFAM" id="SSF47616">
    <property type="entry name" value="GST C-terminal domain-like"/>
    <property type="match status" value="1"/>
</dbReference>
<accession>A0A4R9K1W8</accession>
<dbReference type="InterPro" id="IPR036282">
    <property type="entry name" value="Glutathione-S-Trfase_C_sf"/>
</dbReference>
<reference evidence="2" key="1">
    <citation type="journal article" date="2019" name="PLoS Negl. Trop. Dis.">
        <title>Revisiting the worldwide diversity of Leptospira species in the environment.</title>
        <authorList>
            <person name="Vincent A.T."/>
            <person name="Schiettekatte O."/>
            <person name="Bourhy P."/>
            <person name="Veyrier F.J."/>
            <person name="Picardeau M."/>
        </authorList>
    </citation>
    <scope>NUCLEOTIDE SEQUENCE [LARGE SCALE GENOMIC DNA]</scope>
    <source>
        <strain evidence="2">201702476</strain>
    </source>
</reference>
<dbReference type="RefSeq" id="WP_135623402.1">
    <property type="nucleotide sequence ID" value="NZ_RQGD01000023.1"/>
</dbReference>
<dbReference type="InterPro" id="IPR036249">
    <property type="entry name" value="Thioredoxin-like_sf"/>
</dbReference>
<evidence type="ECO:0000259" key="1">
    <source>
        <dbReference type="PROSITE" id="PS50404"/>
    </source>
</evidence>
<dbReference type="AlphaFoldDB" id="A0A4R9K1W8"/>
<dbReference type="SFLD" id="SFLDS00019">
    <property type="entry name" value="Glutathione_Transferase_(cytos"/>
    <property type="match status" value="1"/>
</dbReference>
<dbReference type="OrthoDB" id="8634103at2"/>
<dbReference type="SUPFAM" id="SSF52833">
    <property type="entry name" value="Thioredoxin-like"/>
    <property type="match status" value="1"/>
</dbReference>
<dbReference type="PROSITE" id="PS50404">
    <property type="entry name" value="GST_NTER"/>
    <property type="match status" value="1"/>
</dbReference>
<dbReference type="InterPro" id="IPR040079">
    <property type="entry name" value="Glutathione_S-Trfase"/>
</dbReference>
<feature type="domain" description="GST N-terminal" evidence="1">
    <location>
        <begin position="1"/>
        <end position="77"/>
    </location>
</feature>
<evidence type="ECO:0000313" key="3">
    <source>
        <dbReference type="Proteomes" id="UP000297693"/>
    </source>
</evidence>
<gene>
    <name evidence="2" type="ORF">EHQ58_08180</name>
</gene>
<keyword evidence="3" id="KW-1185">Reference proteome</keyword>
<organism evidence="2 3">
    <name type="scientific">Leptospira ognonensis</name>
    <dbReference type="NCBI Taxonomy" id="2484945"/>
    <lineage>
        <taxon>Bacteria</taxon>
        <taxon>Pseudomonadati</taxon>
        <taxon>Spirochaetota</taxon>
        <taxon>Spirochaetia</taxon>
        <taxon>Leptospirales</taxon>
        <taxon>Leptospiraceae</taxon>
        <taxon>Leptospira</taxon>
    </lineage>
</organism>